<dbReference type="PANTHER" id="PTHR46028">
    <property type="entry name" value="KYNURENINE 3-MONOOXYGENASE"/>
    <property type="match status" value="1"/>
</dbReference>
<comment type="caution">
    <text evidence="5">The sequence shown here is derived from an EMBL/GenBank/DDBJ whole genome shotgun (WGS) entry which is preliminary data.</text>
</comment>
<comment type="cofactor">
    <cofactor evidence="1">
        <name>FAD</name>
        <dbReference type="ChEBI" id="CHEBI:57692"/>
    </cofactor>
</comment>
<dbReference type="Proteomes" id="UP001153148">
    <property type="component" value="Unassembled WGS sequence"/>
</dbReference>
<evidence type="ECO:0000256" key="2">
    <source>
        <dbReference type="ARBA" id="ARBA00022630"/>
    </source>
</evidence>
<reference evidence="5" key="1">
    <citation type="submission" date="2021-03" db="EMBL/GenBank/DDBJ databases">
        <authorList>
            <person name="Tran Van P."/>
        </authorList>
    </citation>
    <scope>NUCLEOTIDE SEQUENCE</scope>
</reference>
<protein>
    <recommendedName>
        <fullName evidence="7">FAD-binding domain-containing protein</fullName>
    </recommendedName>
</protein>
<evidence type="ECO:0008006" key="7">
    <source>
        <dbReference type="Google" id="ProtNLM"/>
    </source>
</evidence>
<evidence type="ECO:0000256" key="3">
    <source>
        <dbReference type="ARBA" id="ARBA00022827"/>
    </source>
</evidence>
<name>A0ABN7PRP9_TIMPD</name>
<dbReference type="EMBL" id="CAJPIN010085353">
    <property type="protein sequence ID" value="CAG2068258.1"/>
    <property type="molecule type" value="Genomic_DNA"/>
</dbReference>
<evidence type="ECO:0000313" key="5">
    <source>
        <dbReference type="EMBL" id="CAG2068258.1"/>
    </source>
</evidence>
<organism evidence="5 6">
    <name type="scientific">Timema podura</name>
    <name type="common">Walking stick</name>
    <dbReference type="NCBI Taxonomy" id="61482"/>
    <lineage>
        <taxon>Eukaryota</taxon>
        <taxon>Metazoa</taxon>
        <taxon>Ecdysozoa</taxon>
        <taxon>Arthropoda</taxon>
        <taxon>Hexapoda</taxon>
        <taxon>Insecta</taxon>
        <taxon>Pterygota</taxon>
        <taxon>Neoptera</taxon>
        <taxon>Polyneoptera</taxon>
        <taxon>Phasmatodea</taxon>
        <taxon>Timematodea</taxon>
        <taxon>Timematoidea</taxon>
        <taxon>Timematidae</taxon>
        <taxon>Timema</taxon>
    </lineage>
</organism>
<keyword evidence="4" id="KW-0560">Oxidoreductase</keyword>
<gene>
    <name evidence="5" type="ORF">TPAB3V08_LOCUS15201</name>
</gene>
<proteinExistence type="predicted"/>
<evidence type="ECO:0000256" key="1">
    <source>
        <dbReference type="ARBA" id="ARBA00001974"/>
    </source>
</evidence>
<keyword evidence="6" id="KW-1185">Reference proteome</keyword>
<evidence type="ECO:0000313" key="6">
    <source>
        <dbReference type="Proteomes" id="UP001153148"/>
    </source>
</evidence>
<keyword evidence="3" id="KW-0274">FAD</keyword>
<keyword evidence="2" id="KW-0285">Flavoprotein</keyword>
<dbReference type="InterPro" id="IPR036188">
    <property type="entry name" value="FAD/NAD-bd_sf"/>
</dbReference>
<sequence length="127" mass="14215">MDDRSKKIKVLISTGWTAAEKDPNVHFHFHHKLVAADLDTGSTTFHRAGQSEAVSETADLVVGADGAFSTIRRQLMKRPGFDYSQRYIEHGYLELCIPPTEDGEVSHLVRKHDLARSPLEPFSCAHD</sequence>
<accession>A0ABN7PRP9</accession>
<evidence type="ECO:0000256" key="4">
    <source>
        <dbReference type="ARBA" id="ARBA00023002"/>
    </source>
</evidence>
<dbReference type="Gene3D" id="3.50.50.60">
    <property type="entry name" value="FAD/NAD(P)-binding domain"/>
    <property type="match status" value="1"/>
</dbReference>
<dbReference type="PANTHER" id="PTHR46028:SF2">
    <property type="entry name" value="KYNURENINE 3-MONOOXYGENASE"/>
    <property type="match status" value="1"/>
</dbReference>
<dbReference type="SUPFAM" id="SSF51905">
    <property type="entry name" value="FAD/NAD(P)-binding domain"/>
    <property type="match status" value="1"/>
</dbReference>